<comment type="caution">
    <text evidence="3">The sequence shown here is derived from an EMBL/GenBank/DDBJ whole genome shotgun (WGS) entry which is preliminary data.</text>
</comment>
<organism evidence="3 4">
    <name type="scientific">Cyclotella cryptica</name>
    <dbReference type="NCBI Taxonomy" id="29204"/>
    <lineage>
        <taxon>Eukaryota</taxon>
        <taxon>Sar</taxon>
        <taxon>Stramenopiles</taxon>
        <taxon>Ochrophyta</taxon>
        <taxon>Bacillariophyta</taxon>
        <taxon>Coscinodiscophyceae</taxon>
        <taxon>Thalassiosirophycidae</taxon>
        <taxon>Stephanodiscales</taxon>
        <taxon>Stephanodiscaceae</taxon>
        <taxon>Cyclotella</taxon>
    </lineage>
</organism>
<feature type="region of interest" description="Disordered" evidence="2">
    <location>
        <begin position="19"/>
        <end position="48"/>
    </location>
</feature>
<sequence>MPPSRRRILTESLSTFGATPIYSPTNDANGTAHANLSQSKHAAPESAETSPIIGISIGGWNIITQNSTIGDEGGMERLTALLEDVADPAYHAYDDHDNTSIESNVNAAKRSRRRLCPPEITFLHARISLEYSSLASATTEIRFTAQEALMEWAEAHRYLDRSFDSNNKDATRRLDKKEYRGVTILQTVDAKKWSERSPQIEHNHERSHAEFYYDWTFATPYAGSIHTSSPCNHHSKSTPPTKKSNVCINHRNAWGRPLPYSRIPFHLLQDTSQPILLYDDISLLEDDLHDNGDVTLNVKVRVMPQCWYILQRLFVRVDHVCVKCREVRMFCFFGEEGSSVMEEGDVEVNTVYRDVVWREASWDDLLMMGLPVDPAKWRDDRENAGMLASLIGRLPNVELPDDLPRYSCIRLA</sequence>
<proteinExistence type="inferred from homology"/>
<gene>
    <name evidence="3" type="ORF">HJC23_011923</name>
</gene>
<dbReference type="InterPro" id="IPR007303">
    <property type="entry name" value="TIP41-like"/>
</dbReference>
<protein>
    <recommendedName>
        <fullName evidence="5">TIP41-like protein</fullName>
    </recommendedName>
</protein>
<dbReference type="Pfam" id="PF04176">
    <property type="entry name" value="TIP41"/>
    <property type="match status" value="1"/>
</dbReference>
<evidence type="ECO:0000313" key="3">
    <source>
        <dbReference type="EMBL" id="KAL3776794.1"/>
    </source>
</evidence>
<evidence type="ECO:0008006" key="5">
    <source>
        <dbReference type="Google" id="ProtNLM"/>
    </source>
</evidence>
<evidence type="ECO:0000313" key="4">
    <source>
        <dbReference type="Proteomes" id="UP001516023"/>
    </source>
</evidence>
<keyword evidence="4" id="KW-1185">Reference proteome</keyword>
<comment type="similarity">
    <text evidence="1">Belongs to the TIP41 family.</text>
</comment>
<dbReference type="PANTHER" id="PTHR21021:SF16">
    <property type="entry name" value="TIP41-LIKE PROTEIN"/>
    <property type="match status" value="1"/>
</dbReference>
<name>A0ABD3NLS1_9STRA</name>
<reference evidence="3 4" key="1">
    <citation type="journal article" date="2020" name="G3 (Bethesda)">
        <title>Improved Reference Genome for Cyclotella cryptica CCMP332, a Model for Cell Wall Morphogenesis, Salinity Adaptation, and Lipid Production in Diatoms (Bacillariophyta).</title>
        <authorList>
            <person name="Roberts W.R."/>
            <person name="Downey K.M."/>
            <person name="Ruck E.C."/>
            <person name="Traller J.C."/>
            <person name="Alverson A.J."/>
        </authorList>
    </citation>
    <scope>NUCLEOTIDE SEQUENCE [LARGE SCALE GENOMIC DNA]</scope>
    <source>
        <strain evidence="3 4">CCMP332</strain>
    </source>
</reference>
<dbReference type="InterPro" id="IPR051330">
    <property type="entry name" value="Phosphatase_reg/MetRdx"/>
</dbReference>
<feature type="compositionally biased region" description="Polar residues" evidence="2">
    <location>
        <begin position="19"/>
        <end position="40"/>
    </location>
</feature>
<dbReference type="EMBL" id="JABMIG020000473">
    <property type="protein sequence ID" value="KAL3776794.1"/>
    <property type="molecule type" value="Genomic_DNA"/>
</dbReference>
<accession>A0ABD3NLS1</accession>
<dbReference type="AlphaFoldDB" id="A0ABD3NLS1"/>
<evidence type="ECO:0000256" key="2">
    <source>
        <dbReference type="SAM" id="MobiDB-lite"/>
    </source>
</evidence>
<evidence type="ECO:0000256" key="1">
    <source>
        <dbReference type="ARBA" id="ARBA00006658"/>
    </source>
</evidence>
<dbReference type="PANTHER" id="PTHR21021">
    <property type="entry name" value="GAF/PUTATIVE CYTOSKELETAL PROTEIN"/>
    <property type="match status" value="1"/>
</dbReference>
<dbReference type="Proteomes" id="UP001516023">
    <property type="component" value="Unassembled WGS sequence"/>
</dbReference>